<reference evidence="3" key="1">
    <citation type="journal article" date="2023" name="Insect Mol. Biol.">
        <title>Genome sequencing provides insights into the evolution of gene families encoding plant cell wall-degrading enzymes in longhorned beetles.</title>
        <authorList>
            <person name="Shin N.R."/>
            <person name="Okamura Y."/>
            <person name="Kirsch R."/>
            <person name="Pauchet Y."/>
        </authorList>
    </citation>
    <scope>NUCLEOTIDE SEQUENCE</scope>
    <source>
        <strain evidence="3">MMC_N1</strain>
    </source>
</reference>
<feature type="compositionally biased region" description="Acidic residues" evidence="1">
    <location>
        <begin position="389"/>
        <end position="405"/>
    </location>
</feature>
<feature type="region of interest" description="Disordered" evidence="1">
    <location>
        <begin position="386"/>
        <end position="416"/>
    </location>
</feature>
<feature type="region of interest" description="Disordered" evidence="1">
    <location>
        <begin position="924"/>
        <end position="951"/>
    </location>
</feature>
<dbReference type="EMBL" id="JAPWTJ010001394">
    <property type="protein sequence ID" value="KAJ8972071.1"/>
    <property type="molecule type" value="Genomic_DNA"/>
</dbReference>
<evidence type="ECO:0000256" key="1">
    <source>
        <dbReference type="SAM" id="MobiDB-lite"/>
    </source>
</evidence>
<keyword evidence="2" id="KW-0812">Transmembrane</keyword>
<gene>
    <name evidence="3" type="ORF">NQ317_011408</name>
</gene>
<dbReference type="Proteomes" id="UP001162164">
    <property type="component" value="Unassembled WGS sequence"/>
</dbReference>
<evidence type="ECO:0000256" key="2">
    <source>
        <dbReference type="SAM" id="Phobius"/>
    </source>
</evidence>
<organism evidence="3 4">
    <name type="scientific">Molorchus minor</name>
    <dbReference type="NCBI Taxonomy" id="1323400"/>
    <lineage>
        <taxon>Eukaryota</taxon>
        <taxon>Metazoa</taxon>
        <taxon>Ecdysozoa</taxon>
        <taxon>Arthropoda</taxon>
        <taxon>Hexapoda</taxon>
        <taxon>Insecta</taxon>
        <taxon>Pterygota</taxon>
        <taxon>Neoptera</taxon>
        <taxon>Endopterygota</taxon>
        <taxon>Coleoptera</taxon>
        <taxon>Polyphaga</taxon>
        <taxon>Cucujiformia</taxon>
        <taxon>Chrysomeloidea</taxon>
        <taxon>Cerambycidae</taxon>
        <taxon>Lamiinae</taxon>
        <taxon>Monochamini</taxon>
        <taxon>Molorchus</taxon>
    </lineage>
</organism>
<proteinExistence type="predicted"/>
<feature type="region of interest" description="Disordered" evidence="1">
    <location>
        <begin position="303"/>
        <end position="344"/>
    </location>
</feature>
<name>A0ABQ9J3K1_9CUCU</name>
<evidence type="ECO:0000313" key="3">
    <source>
        <dbReference type="EMBL" id="KAJ8972071.1"/>
    </source>
</evidence>
<accession>A0ABQ9J3K1</accession>
<keyword evidence="2" id="KW-0472">Membrane</keyword>
<keyword evidence="2" id="KW-1133">Transmembrane helix</keyword>
<protein>
    <submittedName>
        <fullName evidence="3">Uncharacterized protein</fullName>
    </submittedName>
</protein>
<feature type="transmembrane region" description="Helical" evidence="2">
    <location>
        <begin position="883"/>
        <end position="902"/>
    </location>
</feature>
<sequence>MSLSDRLRRHQLQDANRNLDAIVEEQYHSDTIPNLDFEPELDINMALPERRTLDTNLLKLYLDTVPIFDGNSLVLHSYIDSLLKTNLKNRAQNLIASRTDLTTWIEIERLLKLTFGDQRDLQYLTHQLTSIRPNRNERPYDFGLKLQELRAAIIAKINDDFPDIGLRNLQIQNYNDIAKTMFITNLPINVQTIIRMRNPNSLEDALNLVLEEEEFQNFAKLHQNRPVLAPNNVSNSYNNAMKPFKSFNQQNQQPFRNFSQQNNFRNYSQPQFDQQYSKPFPSAPINIQSRPVKQNFPTNRQVFGPQKNVWKPNHTSNQPRPTPMSGVSRFSQPRPTPMSGLSYVNNTETADRIPSYDREIYPYIQEFDNERLERITAHEENFEQQQEYYYEESPESPEEDEELEDSNFQTTRSPQYPTYNLNPLEIRRLQFPVAIENGPIIIPEFQSEKFYIPEILTTSENYFAEVEVHNLTSSNQIVSFTEPQPAIAFDEEEYEIFNYDLLSIVNNIDELPDLEDANLQEVISELEEATENALNQDIEEHIPTNIIKQNPENDDTATIHTAQENPIQDIPYTEKCINQFANQIIINESNNCLTNYIVHEKIFNHTRHKTTIKSNATEEEIMKTFKSLIDPKRHYCLYFRTNKDEFLKLRIIRTLQNNFRKLNLTISNILVEDVTTEAEQYQKIKYHHEVPYHNLTIIPSVPYLGMSTETYIATSESCPKIEDTYICDATSQPKDDSCLVQLLSSANHKNCPVHQVMVQKPILSMIEENHILVIPVTNLQVPDCQNGIHSIDRPVILNLPEGCSTTIANQRFIATKSKIPLQLFSLPKIEIPQLWNLTVNKNEPLHLEEINLSNIKTLTKLAEKVKLSQFTPEPVDLLKSTNIWFIVLIIILILIIGIILYWKCQHRCSNKPAWRSIRFPSRRNIPKSKEEPSSPGDDAPTSAGGVILVSR</sequence>
<keyword evidence="4" id="KW-1185">Reference proteome</keyword>
<comment type="caution">
    <text evidence="3">The sequence shown here is derived from an EMBL/GenBank/DDBJ whole genome shotgun (WGS) entry which is preliminary data.</text>
</comment>
<evidence type="ECO:0000313" key="4">
    <source>
        <dbReference type="Proteomes" id="UP001162164"/>
    </source>
</evidence>